<proteinExistence type="predicted"/>
<evidence type="ECO:0000256" key="3">
    <source>
        <dbReference type="ARBA" id="ARBA00022989"/>
    </source>
</evidence>
<feature type="transmembrane region" description="Helical" evidence="5">
    <location>
        <begin position="230"/>
        <end position="250"/>
    </location>
</feature>
<evidence type="ECO:0000259" key="6">
    <source>
        <dbReference type="PROSITE" id="PS50850"/>
    </source>
</evidence>
<dbReference type="EMBL" id="GL629765">
    <property type="protein sequence ID" value="EFX03943.1"/>
    <property type="molecule type" value="Genomic_DNA"/>
</dbReference>
<reference evidence="7 8" key="1">
    <citation type="journal article" date="2011" name="Proc. Natl. Acad. Sci. U.S.A.">
        <title>Genome and transcriptome analyses of the mountain pine beetle-fungal symbiont Grosmannia clavigera, a lodgepole pine pathogen.</title>
        <authorList>
            <person name="DiGuistini S."/>
            <person name="Wang Y."/>
            <person name="Liao N.Y."/>
            <person name="Taylor G."/>
            <person name="Tanguay P."/>
            <person name="Feau N."/>
            <person name="Henrissat B."/>
            <person name="Chan S.K."/>
            <person name="Hesse-Orce U."/>
            <person name="Alamouti S.M."/>
            <person name="Tsui C.K.M."/>
            <person name="Docking R.T."/>
            <person name="Levasseur A."/>
            <person name="Haridas S."/>
            <person name="Robertson G."/>
            <person name="Birol I."/>
            <person name="Holt R.A."/>
            <person name="Marra M.A."/>
            <person name="Hamelin R.C."/>
            <person name="Hirst M."/>
            <person name="Jones S.J.M."/>
            <person name="Bohlmann J."/>
            <person name="Breuil C."/>
        </authorList>
    </citation>
    <scope>NUCLEOTIDE SEQUENCE [LARGE SCALE GENOMIC DNA]</scope>
    <source>
        <strain evidence="8">kw1407 / UAMH 11150</strain>
    </source>
</reference>
<dbReference type="GeneID" id="25981998"/>
<evidence type="ECO:0000256" key="5">
    <source>
        <dbReference type="SAM" id="Phobius"/>
    </source>
</evidence>
<dbReference type="SUPFAM" id="SSF103473">
    <property type="entry name" value="MFS general substrate transporter"/>
    <property type="match status" value="1"/>
</dbReference>
<keyword evidence="3 5" id="KW-1133">Transmembrane helix</keyword>
<feature type="transmembrane region" description="Helical" evidence="5">
    <location>
        <begin position="414"/>
        <end position="437"/>
    </location>
</feature>
<dbReference type="Gene3D" id="1.20.1250.20">
    <property type="entry name" value="MFS general substrate transporter like domains"/>
    <property type="match status" value="1"/>
</dbReference>
<name>F0XF83_GROCL</name>
<evidence type="ECO:0000256" key="1">
    <source>
        <dbReference type="ARBA" id="ARBA00004141"/>
    </source>
</evidence>
<protein>
    <submittedName>
        <fullName evidence="7">Major facilitator superfamily transporter</fullName>
    </submittedName>
</protein>
<evidence type="ECO:0000256" key="2">
    <source>
        <dbReference type="ARBA" id="ARBA00022692"/>
    </source>
</evidence>
<feature type="transmembrane region" description="Helical" evidence="5">
    <location>
        <begin position="202"/>
        <end position="224"/>
    </location>
</feature>
<feature type="transmembrane region" description="Helical" evidence="5">
    <location>
        <begin position="389"/>
        <end position="408"/>
    </location>
</feature>
<dbReference type="Pfam" id="PF07690">
    <property type="entry name" value="MFS_1"/>
    <property type="match status" value="1"/>
</dbReference>
<evidence type="ECO:0000313" key="8">
    <source>
        <dbReference type="Proteomes" id="UP000007796"/>
    </source>
</evidence>
<keyword evidence="2 5" id="KW-0812">Transmembrane</keyword>
<keyword evidence="4 5" id="KW-0472">Membrane</keyword>
<feature type="transmembrane region" description="Helical" evidence="5">
    <location>
        <begin position="311"/>
        <end position="332"/>
    </location>
</feature>
<dbReference type="HOGENOM" id="CLU_008455_13_7_1"/>
<comment type="subcellular location">
    <subcellularLocation>
        <location evidence="1">Membrane</location>
        <topology evidence="1">Multi-pass membrane protein</topology>
    </subcellularLocation>
</comment>
<dbReference type="InterPro" id="IPR011701">
    <property type="entry name" value="MFS"/>
</dbReference>
<dbReference type="InParanoid" id="F0XF83"/>
<feature type="transmembrane region" description="Helical" evidence="5">
    <location>
        <begin position="112"/>
        <end position="130"/>
    </location>
</feature>
<dbReference type="Proteomes" id="UP000007796">
    <property type="component" value="Unassembled WGS sequence"/>
</dbReference>
<dbReference type="RefSeq" id="XP_014173425.1">
    <property type="nucleotide sequence ID" value="XM_014317950.1"/>
</dbReference>
<gene>
    <name evidence="7" type="ORF">CMQ_871</name>
</gene>
<keyword evidence="8" id="KW-1185">Reference proteome</keyword>
<organism evidence="8">
    <name type="scientific">Grosmannia clavigera (strain kw1407 / UAMH 11150)</name>
    <name type="common">Blue stain fungus</name>
    <name type="synonym">Graphiocladiella clavigera</name>
    <dbReference type="NCBI Taxonomy" id="655863"/>
    <lineage>
        <taxon>Eukaryota</taxon>
        <taxon>Fungi</taxon>
        <taxon>Dikarya</taxon>
        <taxon>Ascomycota</taxon>
        <taxon>Pezizomycotina</taxon>
        <taxon>Sordariomycetes</taxon>
        <taxon>Sordariomycetidae</taxon>
        <taxon>Ophiostomatales</taxon>
        <taxon>Ophiostomataceae</taxon>
        <taxon>Leptographium</taxon>
    </lineage>
</organism>
<dbReference type="InterPro" id="IPR036259">
    <property type="entry name" value="MFS_trans_sf"/>
</dbReference>
<dbReference type="AlphaFoldDB" id="F0XF83"/>
<dbReference type="PANTHER" id="PTHR23502:SF139">
    <property type="entry name" value="MAJOR FACILITATOR SUPERFAMILY (MFS) PROFILE DOMAIN-CONTAINING PROTEIN-RELATED"/>
    <property type="match status" value="1"/>
</dbReference>
<evidence type="ECO:0000256" key="4">
    <source>
        <dbReference type="ARBA" id="ARBA00023136"/>
    </source>
</evidence>
<dbReference type="PANTHER" id="PTHR23502">
    <property type="entry name" value="MAJOR FACILITATOR SUPERFAMILY"/>
    <property type="match status" value="1"/>
</dbReference>
<dbReference type="OrthoDB" id="2585655at2759"/>
<evidence type="ECO:0000313" key="7">
    <source>
        <dbReference type="EMBL" id="EFX03943.1"/>
    </source>
</evidence>
<sequence length="477" mass="53033">MVHEEKLSSGSGSDEPLAKAVNGLSSAALDGEKGDLGDGLAGQPMRLDPYGIPLQPTPTEDRRDPLNWSRTQKYTILFIVCYATFLAVYMTGTSIEAFFLLETQFDATYSQVNWTFAIPSLGLAVGPLLFNSLADSHGRRLVLLVCTAIAILASGCTTIRGLSYGGYMFFRFLQGIGGGPPVAIGFSIIRDFSWEHERGFNVGIWVMALDIGGVLGALVGGFTATTGTYWANYHVAIAYAVLLLLEIFCLPETLYPRDQIVEMTDRGEDISLLKCTKDLKPWSVAMISGVPHPRPQQAVIRFVKSWAHPRLLLALLPYVFLEYWWICSYLTMLPAAYENYSTQIQGVLFVGLMLGTILAELLVSGRLSDILTSRMARRNNNVRTPEMRIYLGYPGAVLAAVGCIIWGISIDRNWHWITGQVAFVLSFIEPWIINYWVDSVGYTWCFVTQGLITLLLIPAYALLQWFGPRLEKDMIFD</sequence>
<dbReference type="GO" id="GO:0005886">
    <property type="term" value="C:plasma membrane"/>
    <property type="evidence" value="ECO:0007669"/>
    <property type="project" value="TreeGrafter"/>
</dbReference>
<feature type="transmembrane region" description="Helical" evidence="5">
    <location>
        <begin position="74"/>
        <end position="92"/>
    </location>
</feature>
<dbReference type="InterPro" id="IPR020846">
    <property type="entry name" value="MFS_dom"/>
</dbReference>
<accession>F0XF83</accession>
<dbReference type="STRING" id="655863.F0XF83"/>
<dbReference type="PROSITE" id="PS50850">
    <property type="entry name" value="MFS"/>
    <property type="match status" value="1"/>
</dbReference>
<dbReference type="eggNOG" id="KOG0255">
    <property type="taxonomic scope" value="Eukaryota"/>
</dbReference>
<feature type="transmembrane region" description="Helical" evidence="5">
    <location>
        <begin position="142"/>
        <end position="162"/>
    </location>
</feature>
<feature type="transmembrane region" description="Helical" evidence="5">
    <location>
        <begin position="444"/>
        <end position="467"/>
    </location>
</feature>
<feature type="domain" description="Major facilitator superfamily (MFS) profile" evidence="6">
    <location>
        <begin position="76"/>
        <end position="477"/>
    </location>
</feature>
<feature type="transmembrane region" description="Helical" evidence="5">
    <location>
        <begin position="344"/>
        <end position="368"/>
    </location>
</feature>
<dbReference type="GO" id="GO:0022857">
    <property type="term" value="F:transmembrane transporter activity"/>
    <property type="evidence" value="ECO:0007669"/>
    <property type="project" value="InterPro"/>
</dbReference>
<feature type="transmembrane region" description="Helical" evidence="5">
    <location>
        <begin position="168"/>
        <end position="190"/>
    </location>
</feature>